<dbReference type="Proteomes" id="UP001159405">
    <property type="component" value="Unassembled WGS sequence"/>
</dbReference>
<evidence type="ECO:0000313" key="2">
    <source>
        <dbReference type="Proteomes" id="UP001159405"/>
    </source>
</evidence>
<keyword evidence="2" id="KW-1185">Reference proteome</keyword>
<protein>
    <submittedName>
        <fullName evidence="1">Uncharacterized protein</fullName>
    </submittedName>
</protein>
<organism evidence="1 2">
    <name type="scientific">Porites lobata</name>
    <dbReference type="NCBI Taxonomy" id="104759"/>
    <lineage>
        <taxon>Eukaryota</taxon>
        <taxon>Metazoa</taxon>
        <taxon>Cnidaria</taxon>
        <taxon>Anthozoa</taxon>
        <taxon>Hexacorallia</taxon>
        <taxon>Scleractinia</taxon>
        <taxon>Fungiina</taxon>
        <taxon>Poritidae</taxon>
        <taxon>Porites</taxon>
    </lineage>
</organism>
<gene>
    <name evidence="1" type="ORF">PLOB_00031634</name>
</gene>
<comment type="caution">
    <text evidence="1">The sequence shown here is derived from an EMBL/GenBank/DDBJ whole genome shotgun (WGS) entry which is preliminary data.</text>
</comment>
<dbReference type="EMBL" id="CALNXK010000401">
    <property type="protein sequence ID" value="CAH3184819.1"/>
    <property type="molecule type" value="Genomic_DNA"/>
</dbReference>
<proteinExistence type="predicted"/>
<reference evidence="1 2" key="1">
    <citation type="submission" date="2022-05" db="EMBL/GenBank/DDBJ databases">
        <authorList>
            <consortium name="Genoscope - CEA"/>
            <person name="William W."/>
        </authorList>
    </citation>
    <scope>NUCLEOTIDE SEQUENCE [LARGE SCALE GENOMIC DNA]</scope>
</reference>
<accession>A0ABN8S4W8</accession>
<sequence length="99" mass="11505">MLLYQLSVVSGHAKVNLYIDPWAACACCRVCTRLRYLLRRLFTSAQLLNIYPGVEAGAYCESLFSLLQEEVRRRFQFSVRMCPTNYEKFRKLLGSLESK</sequence>
<evidence type="ECO:0000313" key="1">
    <source>
        <dbReference type="EMBL" id="CAH3184819.1"/>
    </source>
</evidence>
<name>A0ABN8S4W8_9CNID</name>